<proteinExistence type="predicted"/>
<sequence>MKESMKRLIILFNEREKKNLIFLFFLMIIAALFETVGIGLIVPFVGILTNPKIIKEQEILSFFYNLLGFETATTFMIFSVITLLLIFVFKNIYLLFFQYAQYKVILNQQVRLSQDLFREYLTKPFSFHIQRNSADLLRNVNSEVSKVFQGIILSGFQLFTEILVIICISILLLMTAPLATLTASILLGGSVFLFFKIFRKKISQLGIEQQKVNGTMIKWVNQGLGASKEVKVAGKENFFVKAYTKHSQVRANNSRYIKMLENVPRLFIETLLVSVVLITMLMIILQDTNTSQLISTMALFSMAAFRLMPSINRVVGMITTIRYSQPALTVIYEDLFNNRDKTGKITNVKEDEIFLVNKGERIFNNSIQLTNVSFRYPNQKKYSVKNISLTIPIGKSVAFIGESGAGKTTIVDIILGLFEPEQGRVLVDGKDLSNQKKLWQKKIGYIPQSIFLSDDSIKGNIAFGVENDLIDEKEVWRALEQAQLKEFVESLPDKLDTTVGERGVRLSGGQRQRIGIARALYHNPEILFMDEATSALDNDTEKEIMLAIDGLKGEKTLIIIAHRLSTIENCDIVYEISNGRLKSICNEVNKSVI</sequence>
<dbReference type="InterPro" id="IPR011527">
    <property type="entry name" value="ABC1_TM_dom"/>
</dbReference>
<dbReference type="InterPro" id="IPR027417">
    <property type="entry name" value="P-loop_NTPase"/>
</dbReference>
<keyword evidence="3" id="KW-0547">Nucleotide-binding</keyword>
<comment type="caution">
    <text evidence="10">The sequence shown here is derived from an EMBL/GenBank/DDBJ whole genome shotgun (WGS) entry which is preliminary data.</text>
</comment>
<protein>
    <submittedName>
        <fullName evidence="10">ABC-type multidrug transport system fused ATPase/permease subunit</fullName>
    </submittedName>
</protein>
<dbReference type="PROSITE" id="PS00211">
    <property type="entry name" value="ABC_TRANSPORTER_1"/>
    <property type="match status" value="1"/>
</dbReference>
<evidence type="ECO:0000256" key="6">
    <source>
        <dbReference type="ARBA" id="ARBA00023136"/>
    </source>
</evidence>
<dbReference type="PANTHER" id="PTHR24221:SF654">
    <property type="entry name" value="ATP-BINDING CASSETTE SUB-FAMILY B MEMBER 6"/>
    <property type="match status" value="1"/>
</dbReference>
<reference evidence="10 11" key="1">
    <citation type="submission" date="2023-07" db="EMBL/GenBank/DDBJ databases">
        <title>Genomic Encyclopedia of Type Strains, Phase IV (KMG-IV): sequencing the most valuable type-strain genomes for metagenomic binning, comparative biology and taxonomic classification.</title>
        <authorList>
            <person name="Goeker M."/>
        </authorList>
    </citation>
    <scope>NUCLEOTIDE SEQUENCE [LARGE SCALE GENOMIC DNA]</scope>
    <source>
        <strain evidence="10 11">DSM 27848</strain>
    </source>
</reference>
<feature type="transmembrane region" description="Helical" evidence="7">
    <location>
        <begin position="20"/>
        <end position="42"/>
    </location>
</feature>
<keyword evidence="4" id="KW-0067">ATP-binding</keyword>
<feature type="domain" description="ABC transporter" evidence="8">
    <location>
        <begin position="367"/>
        <end position="592"/>
    </location>
</feature>
<dbReference type="PROSITE" id="PS50929">
    <property type="entry name" value="ABC_TM1F"/>
    <property type="match status" value="1"/>
</dbReference>
<gene>
    <name evidence="10" type="ORF">J2S14_003317</name>
</gene>
<evidence type="ECO:0000259" key="8">
    <source>
        <dbReference type="PROSITE" id="PS50893"/>
    </source>
</evidence>
<keyword evidence="11" id="KW-1185">Reference proteome</keyword>
<dbReference type="PROSITE" id="PS50893">
    <property type="entry name" value="ABC_TRANSPORTER_2"/>
    <property type="match status" value="1"/>
</dbReference>
<evidence type="ECO:0000256" key="3">
    <source>
        <dbReference type="ARBA" id="ARBA00022741"/>
    </source>
</evidence>
<feature type="transmembrane region" description="Helical" evidence="7">
    <location>
        <begin position="178"/>
        <end position="198"/>
    </location>
</feature>
<dbReference type="SMART" id="SM00382">
    <property type="entry name" value="AAA"/>
    <property type="match status" value="1"/>
</dbReference>
<dbReference type="InterPro" id="IPR036640">
    <property type="entry name" value="ABC1_TM_sf"/>
</dbReference>
<evidence type="ECO:0000256" key="5">
    <source>
        <dbReference type="ARBA" id="ARBA00022989"/>
    </source>
</evidence>
<dbReference type="Proteomes" id="UP001232343">
    <property type="component" value="Unassembled WGS sequence"/>
</dbReference>
<dbReference type="InterPro" id="IPR039421">
    <property type="entry name" value="Type_1_exporter"/>
</dbReference>
<dbReference type="Pfam" id="PF00005">
    <property type="entry name" value="ABC_tran"/>
    <property type="match status" value="1"/>
</dbReference>
<keyword evidence="2 7" id="KW-0812">Transmembrane</keyword>
<evidence type="ECO:0000313" key="11">
    <source>
        <dbReference type="Proteomes" id="UP001232343"/>
    </source>
</evidence>
<feature type="transmembrane region" description="Helical" evidence="7">
    <location>
        <begin position="266"/>
        <end position="285"/>
    </location>
</feature>
<name>A0ABU0D7S8_9BACI</name>
<feature type="transmembrane region" description="Helical" evidence="7">
    <location>
        <begin position="147"/>
        <end position="172"/>
    </location>
</feature>
<dbReference type="InterPro" id="IPR003439">
    <property type="entry name" value="ABC_transporter-like_ATP-bd"/>
</dbReference>
<dbReference type="InterPro" id="IPR003593">
    <property type="entry name" value="AAA+_ATPase"/>
</dbReference>
<evidence type="ECO:0000256" key="7">
    <source>
        <dbReference type="SAM" id="Phobius"/>
    </source>
</evidence>
<dbReference type="Gene3D" id="3.40.50.300">
    <property type="entry name" value="P-loop containing nucleotide triphosphate hydrolases"/>
    <property type="match status" value="1"/>
</dbReference>
<dbReference type="SUPFAM" id="SSF52540">
    <property type="entry name" value="P-loop containing nucleoside triphosphate hydrolases"/>
    <property type="match status" value="1"/>
</dbReference>
<evidence type="ECO:0000256" key="2">
    <source>
        <dbReference type="ARBA" id="ARBA00022692"/>
    </source>
</evidence>
<dbReference type="Pfam" id="PF00664">
    <property type="entry name" value="ABC_membrane"/>
    <property type="match status" value="1"/>
</dbReference>
<accession>A0ABU0D7S8</accession>
<dbReference type="EMBL" id="JAUSUO010000009">
    <property type="protein sequence ID" value="MDQ0344474.1"/>
    <property type="molecule type" value="Genomic_DNA"/>
</dbReference>
<dbReference type="SUPFAM" id="SSF90123">
    <property type="entry name" value="ABC transporter transmembrane region"/>
    <property type="match status" value="1"/>
</dbReference>
<evidence type="ECO:0000256" key="4">
    <source>
        <dbReference type="ARBA" id="ARBA00022840"/>
    </source>
</evidence>
<keyword evidence="5 7" id="KW-1133">Transmembrane helix</keyword>
<evidence type="ECO:0000256" key="1">
    <source>
        <dbReference type="ARBA" id="ARBA00004651"/>
    </source>
</evidence>
<evidence type="ECO:0000259" key="9">
    <source>
        <dbReference type="PROSITE" id="PS50929"/>
    </source>
</evidence>
<dbReference type="Gene3D" id="1.20.1560.10">
    <property type="entry name" value="ABC transporter type 1, transmembrane domain"/>
    <property type="match status" value="1"/>
</dbReference>
<keyword evidence="6 7" id="KW-0472">Membrane</keyword>
<comment type="subcellular location">
    <subcellularLocation>
        <location evidence="1">Cell membrane</location>
        <topology evidence="1">Multi-pass membrane protein</topology>
    </subcellularLocation>
</comment>
<feature type="transmembrane region" description="Helical" evidence="7">
    <location>
        <begin position="62"/>
        <end position="89"/>
    </location>
</feature>
<feature type="domain" description="ABC transmembrane type-1" evidence="9">
    <location>
        <begin position="21"/>
        <end position="321"/>
    </location>
</feature>
<dbReference type="InterPro" id="IPR017871">
    <property type="entry name" value="ABC_transporter-like_CS"/>
</dbReference>
<evidence type="ECO:0000313" key="10">
    <source>
        <dbReference type="EMBL" id="MDQ0344474.1"/>
    </source>
</evidence>
<organism evidence="10 11">
    <name type="scientific">Lederbergia wuyishanensis</name>
    <dbReference type="NCBI Taxonomy" id="1347903"/>
    <lineage>
        <taxon>Bacteria</taxon>
        <taxon>Bacillati</taxon>
        <taxon>Bacillota</taxon>
        <taxon>Bacilli</taxon>
        <taxon>Bacillales</taxon>
        <taxon>Bacillaceae</taxon>
        <taxon>Lederbergia</taxon>
    </lineage>
</organism>
<dbReference type="PANTHER" id="PTHR24221">
    <property type="entry name" value="ATP-BINDING CASSETTE SUB-FAMILY B"/>
    <property type="match status" value="1"/>
</dbReference>